<accession>A0A9W4T0H5</accession>
<evidence type="ECO:0000313" key="3">
    <source>
        <dbReference type="EMBL" id="CAI2187579.1"/>
    </source>
</evidence>
<gene>
    <name evidence="3" type="ORF">FWILDA_LOCUS13152</name>
</gene>
<dbReference type="EMBL" id="CAMKVN010004702">
    <property type="protein sequence ID" value="CAI2187579.1"/>
    <property type="molecule type" value="Genomic_DNA"/>
</dbReference>
<feature type="region of interest" description="Disordered" evidence="2">
    <location>
        <begin position="134"/>
        <end position="174"/>
    </location>
</feature>
<dbReference type="Proteomes" id="UP001153678">
    <property type="component" value="Unassembled WGS sequence"/>
</dbReference>
<feature type="compositionally biased region" description="Basic and acidic residues" evidence="2">
    <location>
        <begin position="162"/>
        <end position="172"/>
    </location>
</feature>
<proteinExistence type="predicted"/>
<comment type="caution">
    <text evidence="3">The sequence shown here is derived from an EMBL/GenBank/DDBJ whole genome shotgun (WGS) entry which is preliminary data.</text>
</comment>
<keyword evidence="4" id="KW-1185">Reference proteome</keyword>
<evidence type="ECO:0000256" key="2">
    <source>
        <dbReference type="SAM" id="MobiDB-lite"/>
    </source>
</evidence>
<name>A0A9W4T0H5_9GLOM</name>
<sequence length="589" mass="68437">MEKHLQNYLPYFINERSEYSAIDFFKHYKFTHRDKKTAHTALYKCLEYMCSSSDSELRSKAFEIEKTLKNDKYKQVINAFWITMAQEEKKQNLEERIEIAEMRSKLSDAEQHVTMKKLVYEQDNSVRENFINAMIKPPSTPRPRKRNSENLSPPPTLRPRKQKSENLPEHNKNFKMCLFENQSESEYEDDENDESSDEDDMVDFDGVSFDTFTEMSETKGDIWTLKSGEKVKDLFIRMTSKSIEQAKEIQMKSNGKKLDASILSVIRLGLSSIIDLTSEFSGGMYLWFGEEWPDLKRKALALVNIKQKKFEDVVKNDIDKVEKLCSEYKYWEARDFIYEKLKGRPDGILQRQIMKILFFHEGKKQDLTEIEFALKVVGPILDIIFSDVQHLVKLKWGETVSKSTSAGRKIDLQIITQEGNIELSHSECARYATRVKVIMDRSKCLRTNKCVLDQYLKNDLSEDMVENSAILGLQLAGKALYHLSMDRSLVLIYWMKARTLGSKGHHLSFPANSMILRFSSKLKDSIIRKAGALSHLNNNGSNPFYKNFHTESVSRPHHRKYNFIRSTYFTPKGQLKNEMSICSQGSSSQ</sequence>
<protein>
    <submittedName>
        <fullName evidence="3">10626_t:CDS:1</fullName>
    </submittedName>
</protein>
<reference evidence="3" key="1">
    <citation type="submission" date="2022-08" db="EMBL/GenBank/DDBJ databases">
        <authorList>
            <person name="Kallberg Y."/>
            <person name="Tangrot J."/>
            <person name="Rosling A."/>
        </authorList>
    </citation>
    <scope>NUCLEOTIDE SEQUENCE</scope>
    <source>
        <strain evidence="3">Wild A</strain>
    </source>
</reference>
<feature type="region of interest" description="Disordered" evidence="2">
    <location>
        <begin position="183"/>
        <end position="202"/>
    </location>
</feature>
<dbReference type="OrthoDB" id="2387761at2759"/>
<dbReference type="AlphaFoldDB" id="A0A9W4T0H5"/>
<evidence type="ECO:0000313" key="4">
    <source>
        <dbReference type="Proteomes" id="UP001153678"/>
    </source>
</evidence>
<feature type="coiled-coil region" evidence="1">
    <location>
        <begin position="83"/>
        <end position="112"/>
    </location>
</feature>
<evidence type="ECO:0000256" key="1">
    <source>
        <dbReference type="SAM" id="Coils"/>
    </source>
</evidence>
<organism evidence="3 4">
    <name type="scientific">Funneliformis geosporum</name>
    <dbReference type="NCBI Taxonomy" id="1117311"/>
    <lineage>
        <taxon>Eukaryota</taxon>
        <taxon>Fungi</taxon>
        <taxon>Fungi incertae sedis</taxon>
        <taxon>Mucoromycota</taxon>
        <taxon>Glomeromycotina</taxon>
        <taxon>Glomeromycetes</taxon>
        <taxon>Glomerales</taxon>
        <taxon>Glomeraceae</taxon>
        <taxon>Funneliformis</taxon>
    </lineage>
</organism>
<keyword evidence="1" id="KW-0175">Coiled coil</keyword>